<evidence type="ECO:0000313" key="6">
    <source>
        <dbReference type="EMBL" id="BBN99088.1"/>
    </source>
</evidence>
<evidence type="ECO:0000256" key="3">
    <source>
        <dbReference type="SAM" id="SignalP"/>
    </source>
</evidence>
<dbReference type="Pfam" id="PF01551">
    <property type="entry name" value="Peptidase_M23"/>
    <property type="match status" value="1"/>
</dbReference>
<gene>
    <name evidence="6" type="ORF">St703_17930</name>
</gene>
<dbReference type="Gene3D" id="2.70.70.10">
    <property type="entry name" value="Glucose Permease (Domain IIA)"/>
    <property type="match status" value="1"/>
</dbReference>
<dbReference type="EMBL" id="AP021853">
    <property type="protein sequence ID" value="BBN99088.1"/>
    <property type="molecule type" value="Genomic_DNA"/>
</dbReference>
<feature type="compositionally biased region" description="Basic and acidic residues" evidence="2">
    <location>
        <begin position="276"/>
        <end position="294"/>
    </location>
</feature>
<dbReference type="SUPFAM" id="SSF51261">
    <property type="entry name" value="Duplicated hybrid motif"/>
    <property type="match status" value="1"/>
</dbReference>
<feature type="domain" description="M23ase beta-sheet core" evidence="4">
    <location>
        <begin position="364"/>
        <end position="455"/>
    </location>
</feature>
<sequence length="473" mass="51247">MNVPKLKIVASVCLSCSLVLSVSSGPVFAATTQSQLKDKLNTIQDQKQKNKENLSKSKQKLSKNQNKQDTVVEAIKATDKKISTLNGRISSTQTVIDQNKLKMEQLKKTINKINQRIDARGEILRGRIRTMYISGGAVNYLDVLMGAKSFGNFLDRLLALKMITDQDNRIINDQKKDKQVQQNSKEKLQNVLAQTTNALHNLTTMKTSLDKENNHKQGLLKDLQNQADDIEKTVFSTSEQHDILSAQESVVKKQLDDLAAAKAKAEAEAEAKAKAEAEAKAKTEREAAKAKAERTNTAIAKNDADSSTSAAADSDSNQSSGTVENAQQTSAETVSSANTSAQFIRPAAGYISSGFGYRSFDHGFHPGIDIANSTGTPIHAAADGIVFRAYQSSSYGNCIMISHVINGQLMTTVYAHLSAINVSEGQSVSQGQTIGAMGSTGESFGSHLHFEVYNGRWTPPPHNGAVNPLNYIN</sequence>
<dbReference type="InterPro" id="IPR050570">
    <property type="entry name" value="Cell_wall_metabolism_enzyme"/>
</dbReference>
<feature type="region of interest" description="Disordered" evidence="2">
    <location>
        <begin position="276"/>
        <end position="338"/>
    </location>
</feature>
<reference evidence="6 7" key="1">
    <citation type="submission" date="2019-09" db="EMBL/GenBank/DDBJ databases">
        <title>Complete genome sequence of Sporolactobacillus terrae 70-3.</title>
        <authorList>
            <person name="Tanaka N."/>
            <person name="Shiwa Y."/>
            <person name="Fujita N."/>
            <person name="Tanasupawat S."/>
        </authorList>
    </citation>
    <scope>NUCLEOTIDE SEQUENCE [LARGE SCALE GENOMIC DNA]</scope>
    <source>
        <strain evidence="6 7">70-3</strain>
    </source>
</reference>
<dbReference type="Proteomes" id="UP000326951">
    <property type="component" value="Chromosome"/>
</dbReference>
<proteinExistence type="predicted"/>
<feature type="signal peptide" evidence="3">
    <location>
        <begin position="1"/>
        <end position="29"/>
    </location>
</feature>
<name>A0A5K7X2C6_9BACL</name>
<evidence type="ECO:0000259" key="5">
    <source>
        <dbReference type="Pfam" id="PF24568"/>
    </source>
</evidence>
<feature type="compositionally biased region" description="Low complexity" evidence="2">
    <location>
        <begin position="305"/>
        <end position="320"/>
    </location>
</feature>
<dbReference type="PANTHER" id="PTHR21666:SF270">
    <property type="entry name" value="MUREIN HYDROLASE ACTIVATOR ENVC"/>
    <property type="match status" value="1"/>
</dbReference>
<evidence type="ECO:0000259" key="4">
    <source>
        <dbReference type="Pfam" id="PF01551"/>
    </source>
</evidence>
<keyword evidence="1 3" id="KW-0732">Signal</keyword>
<evidence type="ECO:0000256" key="2">
    <source>
        <dbReference type="SAM" id="MobiDB-lite"/>
    </source>
</evidence>
<dbReference type="AlphaFoldDB" id="A0A5K7X2C6"/>
<dbReference type="InterPro" id="IPR016047">
    <property type="entry name" value="M23ase_b-sheet_dom"/>
</dbReference>
<feature type="domain" description="Peptidoglycan hydrolase PcsB coiled-coil" evidence="5">
    <location>
        <begin position="110"/>
        <end position="180"/>
    </location>
</feature>
<dbReference type="CDD" id="cd12797">
    <property type="entry name" value="M23_peptidase"/>
    <property type="match status" value="1"/>
</dbReference>
<feature type="region of interest" description="Disordered" evidence="2">
    <location>
        <begin position="46"/>
        <end position="66"/>
    </location>
</feature>
<dbReference type="PANTHER" id="PTHR21666">
    <property type="entry name" value="PEPTIDASE-RELATED"/>
    <property type="match status" value="1"/>
</dbReference>
<evidence type="ECO:0000313" key="7">
    <source>
        <dbReference type="Proteomes" id="UP000326951"/>
    </source>
</evidence>
<dbReference type="RefSeq" id="WP_152080516.1">
    <property type="nucleotide sequence ID" value="NZ_AP021853.1"/>
</dbReference>
<protein>
    <submittedName>
        <fullName evidence="6">Peptidase M24</fullName>
    </submittedName>
</protein>
<accession>A0A5K7X2C6</accession>
<dbReference type="InterPro" id="IPR011055">
    <property type="entry name" value="Dup_hybrid_motif"/>
</dbReference>
<feature type="chain" id="PRO_5024963859" evidence="3">
    <location>
        <begin position="30"/>
        <end position="473"/>
    </location>
</feature>
<feature type="compositionally biased region" description="Polar residues" evidence="2">
    <location>
        <begin position="321"/>
        <end position="338"/>
    </location>
</feature>
<dbReference type="Pfam" id="PF24568">
    <property type="entry name" value="CC_PcsB"/>
    <property type="match status" value="1"/>
</dbReference>
<dbReference type="GO" id="GO:0004222">
    <property type="term" value="F:metalloendopeptidase activity"/>
    <property type="evidence" value="ECO:0007669"/>
    <property type="project" value="TreeGrafter"/>
</dbReference>
<organism evidence="6 7">
    <name type="scientific">Sporolactobacillus terrae</name>
    <dbReference type="NCBI Taxonomy" id="269673"/>
    <lineage>
        <taxon>Bacteria</taxon>
        <taxon>Bacillati</taxon>
        <taxon>Bacillota</taxon>
        <taxon>Bacilli</taxon>
        <taxon>Bacillales</taxon>
        <taxon>Sporolactobacillaceae</taxon>
        <taxon>Sporolactobacillus</taxon>
    </lineage>
</organism>
<evidence type="ECO:0000256" key="1">
    <source>
        <dbReference type="ARBA" id="ARBA00022729"/>
    </source>
</evidence>
<dbReference type="InterPro" id="IPR057309">
    <property type="entry name" value="PcsB_CC"/>
</dbReference>
<feature type="compositionally biased region" description="Basic and acidic residues" evidence="2">
    <location>
        <begin position="46"/>
        <end position="55"/>
    </location>
</feature>
<dbReference type="Gene3D" id="6.10.250.3150">
    <property type="match status" value="1"/>
</dbReference>